<sequence>MRTAVVYRTHAKALKKECEQANYGEPDEVQFEMCQFTDGRVAQRWRVGARSCVWWDSLEDLYAIHVYAHPDYGTRVEWSDGYVEEL</sequence>
<evidence type="ECO:0000313" key="2">
    <source>
        <dbReference type="Proteomes" id="UP000826012"/>
    </source>
</evidence>
<keyword evidence="2" id="KW-1185">Reference proteome</keyword>
<protein>
    <submittedName>
        <fullName evidence="1">Uncharacterized protein</fullName>
    </submittedName>
</protein>
<dbReference type="EMBL" id="AP024828">
    <property type="protein sequence ID" value="BCZ24698.1"/>
    <property type="molecule type" value="Genomic_DNA"/>
</dbReference>
<organism evidence="1 2">
    <name type="scientific">Mycobacterium senriense</name>
    <dbReference type="NCBI Taxonomy" id="2775496"/>
    <lineage>
        <taxon>Bacteria</taxon>
        <taxon>Bacillati</taxon>
        <taxon>Actinomycetota</taxon>
        <taxon>Actinomycetes</taxon>
        <taxon>Mycobacteriales</taxon>
        <taxon>Mycobacteriaceae</taxon>
        <taxon>Mycobacterium</taxon>
        <taxon>Mycobacterium avium complex (MAC)</taxon>
    </lineage>
</organism>
<proteinExistence type="predicted"/>
<reference evidence="1 2" key="1">
    <citation type="submission" date="2021-07" db="EMBL/GenBank/DDBJ databases">
        <title>Complete genome sequence of nontuberculous Mycobacterium sp. TY59.</title>
        <authorList>
            <person name="Fukushima K."/>
        </authorList>
    </citation>
    <scope>NUCLEOTIDE SEQUENCE [LARGE SCALE GENOMIC DNA]</scope>
    <source>
        <strain evidence="1 2">TY59</strain>
    </source>
</reference>
<reference evidence="1 2" key="2">
    <citation type="submission" date="2021-07" db="EMBL/GenBank/DDBJ databases">
        <authorList>
            <person name="Matsumoto Y."/>
            <person name="Motooka D."/>
            <person name="Nakamura S."/>
        </authorList>
    </citation>
    <scope>NUCLEOTIDE SEQUENCE [LARGE SCALE GENOMIC DNA]</scope>
    <source>
        <strain evidence="1 2">TY59</strain>
    </source>
</reference>
<accession>A0ABM7SWL3</accession>
<evidence type="ECO:0000313" key="1">
    <source>
        <dbReference type="EMBL" id="BCZ24698.1"/>
    </source>
</evidence>
<name>A0ABM7SWL3_9MYCO</name>
<gene>
    <name evidence="1" type="ORF">MTY59_45530</name>
</gene>
<dbReference type="Proteomes" id="UP000826012">
    <property type="component" value="Chromosome"/>
</dbReference>